<feature type="non-terminal residue" evidence="1">
    <location>
        <position position="1"/>
    </location>
</feature>
<feature type="non-terminal residue" evidence="1">
    <location>
        <position position="54"/>
    </location>
</feature>
<comment type="caution">
    <text evidence="1">The sequence shown here is derived from an EMBL/GenBank/DDBJ whole genome shotgun (WGS) entry which is preliminary data.</text>
</comment>
<sequence length="54" mass="6122">LGDFSVTIMVTSCLVRSMPVVRNMPFKEEACYIDDCPKRLSFSFEMLQDLPSSS</sequence>
<dbReference type="Proteomes" id="UP001529510">
    <property type="component" value="Unassembled WGS sequence"/>
</dbReference>
<reference evidence="1 2" key="1">
    <citation type="submission" date="2024-05" db="EMBL/GenBank/DDBJ databases">
        <title>Genome sequencing and assembly of Indian major carp, Cirrhinus mrigala (Hamilton, 1822).</title>
        <authorList>
            <person name="Mohindra V."/>
            <person name="Chowdhury L.M."/>
            <person name="Lal K."/>
            <person name="Jena J.K."/>
        </authorList>
    </citation>
    <scope>NUCLEOTIDE SEQUENCE [LARGE SCALE GENOMIC DNA]</scope>
    <source>
        <strain evidence="1">CM1030</strain>
        <tissue evidence="1">Blood</tissue>
    </source>
</reference>
<dbReference type="EMBL" id="JAMKFB020000005">
    <property type="protein sequence ID" value="KAL0192246.1"/>
    <property type="molecule type" value="Genomic_DNA"/>
</dbReference>
<protein>
    <submittedName>
        <fullName evidence="1">Uncharacterized protein</fullName>
    </submittedName>
</protein>
<organism evidence="1 2">
    <name type="scientific">Cirrhinus mrigala</name>
    <name type="common">Mrigala</name>
    <dbReference type="NCBI Taxonomy" id="683832"/>
    <lineage>
        <taxon>Eukaryota</taxon>
        <taxon>Metazoa</taxon>
        <taxon>Chordata</taxon>
        <taxon>Craniata</taxon>
        <taxon>Vertebrata</taxon>
        <taxon>Euteleostomi</taxon>
        <taxon>Actinopterygii</taxon>
        <taxon>Neopterygii</taxon>
        <taxon>Teleostei</taxon>
        <taxon>Ostariophysi</taxon>
        <taxon>Cypriniformes</taxon>
        <taxon>Cyprinidae</taxon>
        <taxon>Labeoninae</taxon>
        <taxon>Labeonini</taxon>
        <taxon>Cirrhinus</taxon>
    </lineage>
</organism>
<evidence type="ECO:0000313" key="1">
    <source>
        <dbReference type="EMBL" id="KAL0192246.1"/>
    </source>
</evidence>
<keyword evidence="2" id="KW-1185">Reference proteome</keyword>
<proteinExistence type="predicted"/>
<evidence type="ECO:0000313" key="2">
    <source>
        <dbReference type="Proteomes" id="UP001529510"/>
    </source>
</evidence>
<gene>
    <name evidence="1" type="ORF">M9458_010542</name>
</gene>
<accession>A0ABD0R1D9</accession>
<dbReference type="AlphaFoldDB" id="A0ABD0R1D9"/>
<name>A0ABD0R1D9_CIRMR</name>